<proteinExistence type="predicted"/>
<dbReference type="Proteomes" id="UP001163823">
    <property type="component" value="Chromosome 3"/>
</dbReference>
<dbReference type="AlphaFoldDB" id="A0AAD7VIV3"/>
<dbReference type="KEGG" id="qsa:O6P43_006819"/>
<keyword evidence="2" id="KW-1185">Reference proteome</keyword>
<protein>
    <submittedName>
        <fullName evidence="1">Retrovirus-related Pol polyprotein from transposon TNT 1-94</fullName>
    </submittedName>
</protein>
<reference evidence="1" key="1">
    <citation type="journal article" date="2023" name="Science">
        <title>Elucidation of the pathway for biosynthesis of saponin adjuvants from the soapbark tree.</title>
        <authorList>
            <person name="Reed J."/>
            <person name="Orme A."/>
            <person name="El-Demerdash A."/>
            <person name="Owen C."/>
            <person name="Martin L.B.B."/>
            <person name="Misra R.C."/>
            <person name="Kikuchi S."/>
            <person name="Rejzek M."/>
            <person name="Martin A.C."/>
            <person name="Harkess A."/>
            <person name="Leebens-Mack J."/>
            <person name="Louveau T."/>
            <person name="Stephenson M.J."/>
            <person name="Osbourn A."/>
        </authorList>
    </citation>
    <scope>NUCLEOTIDE SEQUENCE</scope>
    <source>
        <strain evidence="1">S10</strain>
    </source>
</reference>
<dbReference type="EMBL" id="JARAOO010000003">
    <property type="protein sequence ID" value="KAJ7977140.1"/>
    <property type="molecule type" value="Genomic_DNA"/>
</dbReference>
<evidence type="ECO:0000313" key="2">
    <source>
        <dbReference type="Proteomes" id="UP001163823"/>
    </source>
</evidence>
<organism evidence="1 2">
    <name type="scientific">Quillaja saponaria</name>
    <name type="common">Soap bark tree</name>
    <dbReference type="NCBI Taxonomy" id="32244"/>
    <lineage>
        <taxon>Eukaryota</taxon>
        <taxon>Viridiplantae</taxon>
        <taxon>Streptophyta</taxon>
        <taxon>Embryophyta</taxon>
        <taxon>Tracheophyta</taxon>
        <taxon>Spermatophyta</taxon>
        <taxon>Magnoliopsida</taxon>
        <taxon>eudicotyledons</taxon>
        <taxon>Gunneridae</taxon>
        <taxon>Pentapetalae</taxon>
        <taxon>rosids</taxon>
        <taxon>fabids</taxon>
        <taxon>Fabales</taxon>
        <taxon>Quillajaceae</taxon>
        <taxon>Quillaja</taxon>
    </lineage>
</organism>
<comment type="caution">
    <text evidence="1">The sequence shown here is derived from an EMBL/GenBank/DDBJ whole genome shotgun (WGS) entry which is preliminary data.</text>
</comment>
<name>A0AAD7VIV3_QUISA</name>
<evidence type="ECO:0000313" key="1">
    <source>
        <dbReference type="EMBL" id="KAJ7977140.1"/>
    </source>
</evidence>
<sequence>MWKYIEPALPSQKFSPDLASSPVQPYKSPDAIPSLNLPYDPPVIDDTNLLIAIRKAVRICTHHPISNHVSYKSLPSSYKAFVSALSSVYRVGKKLLLILNGRMLWLRK</sequence>
<accession>A0AAD7VIV3</accession>
<gene>
    <name evidence="1" type="ORF">O6P43_006819</name>
</gene>